<evidence type="ECO:0000313" key="3">
    <source>
        <dbReference type="Proteomes" id="UP000735302"/>
    </source>
</evidence>
<reference evidence="2 3" key="1">
    <citation type="journal article" date="2021" name="Elife">
        <title>Chloroplast acquisition without the gene transfer in kleptoplastic sea slugs, Plakobranchus ocellatus.</title>
        <authorList>
            <person name="Maeda T."/>
            <person name="Takahashi S."/>
            <person name="Yoshida T."/>
            <person name="Shimamura S."/>
            <person name="Takaki Y."/>
            <person name="Nagai Y."/>
            <person name="Toyoda A."/>
            <person name="Suzuki Y."/>
            <person name="Arimoto A."/>
            <person name="Ishii H."/>
            <person name="Satoh N."/>
            <person name="Nishiyama T."/>
            <person name="Hasebe M."/>
            <person name="Maruyama T."/>
            <person name="Minagawa J."/>
            <person name="Obokata J."/>
            <person name="Shigenobu S."/>
        </authorList>
    </citation>
    <scope>NUCLEOTIDE SEQUENCE [LARGE SCALE GENOMIC DNA]</scope>
</reference>
<feature type="compositionally biased region" description="Basic and acidic residues" evidence="1">
    <location>
        <begin position="1"/>
        <end position="10"/>
    </location>
</feature>
<evidence type="ECO:0000313" key="2">
    <source>
        <dbReference type="EMBL" id="GFO11874.1"/>
    </source>
</evidence>
<dbReference type="EMBL" id="BLXT01004368">
    <property type="protein sequence ID" value="GFO11874.1"/>
    <property type="molecule type" value="Genomic_DNA"/>
</dbReference>
<accession>A0AAV4AZQ4</accession>
<comment type="caution">
    <text evidence="2">The sequence shown here is derived from an EMBL/GenBank/DDBJ whole genome shotgun (WGS) entry which is preliminary data.</text>
</comment>
<gene>
    <name evidence="2" type="ORF">PoB_003837900</name>
</gene>
<sequence>MCAGVEEKEPIAVADSDAGRLLPASGQNCRSDERARYLGPPGRSPIVEMTSKIKRATQVQSRVIPLGLAKHHSLTTHIQASR</sequence>
<dbReference type="Proteomes" id="UP000735302">
    <property type="component" value="Unassembled WGS sequence"/>
</dbReference>
<organism evidence="2 3">
    <name type="scientific">Plakobranchus ocellatus</name>
    <dbReference type="NCBI Taxonomy" id="259542"/>
    <lineage>
        <taxon>Eukaryota</taxon>
        <taxon>Metazoa</taxon>
        <taxon>Spiralia</taxon>
        <taxon>Lophotrochozoa</taxon>
        <taxon>Mollusca</taxon>
        <taxon>Gastropoda</taxon>
        <taxon>Heterobranchia</taxon>
        <taxon>Euthyneura</taxon>
        <taxon>Panpulmonata</taxon>
        <taxon>Sacoglossa</taxon>
        <taxon>Placobranchoidea</taxon>
        <taxon>Plakobranchidae</taxon>
        <taxon>Plakobranchus</taxon>
    </lineage>
</organism>
<proteinExistence type="predicted"/>
<name>A0AAV4AZQ4_9GAST</name>
<protein>
    <submittedName>
        <fullName evidence="2">Uncharacterized protein</fullName>
    </submittedName>
</protein>
<dbReference type="AlphaFoldDB" id="A0AAV4AZQ4"/>
<feature type="region of interest" description="Disordered" evidence="1">
    <location>
        <begin position="1"/>
        <end position="45"/>
    </location>
</feature>
<evidence type="ECO:0000256" key="1">
    <source>
        <dbReference type="SAM" id="MobiDB-lite"/>
    </source>
</evidence>
<keyword evidence="3" id="KW-1185">Reference proteome</keyword>